<proteinExistence type="predicted"/>
<comment type="caution">
    <text evidence="1">The sequence shown here is derived from an EMBL/GenBank/DDBJ whole genome shotgun (WGS) entry which is preliminary data.</text>
</comment>
<dbReference type="Proteomes" id="UP000023152">
    <property type="component" value="Unassembled WGS sequence"/>
</dbReference>
<accession>X6M6N6</accession>
<evidence type="ECO:0000313" key="2">
    <source>
        <dbReference type="Proteomes" id="UP000023152"/>
    </source>
</evidence>
<dbReference type="AlphaFoldDB" id="X6M6N6"/>
<protein>
    <submittedName>
        <fullName evidence="1">Uncharacterized protein</fullName>
    </submittedName>
</protein>
<gene>
    <name evidence="1" type="ORF">RFI_27720</name>
</gene>
<reference evidence="1 2" key="1">
    <citation type="journal article" date="2013" name="Curr. Biol.">
        <title>The Genome of the Foraminiferan Reticulomyxa filosa.</title>
        <authorList>
            <person name="Glockner G."/>
            <person name="Hulsmann N."/>
            <person name="Schleicher M."/>
            <person name="Noegel A.A."/>
            <person name="Eichinger L."/>
            <person name="Gallinger C."/>
            <person name="Pawlowski J."/>
            <person name="Sierra R."/>
            <person name="Euteneuer U."/>
            <person name="Pillet L."/>
            <person name="Moustafa A."/>
            <person name="Platzer M."/>
            <person name="Groth M."/>
            <person name="Szafranski K."/>
            <person name="Schliwa M."/>
        </authorList>
    </citation>
    <scope>NUCLEOTIDE SEQUENCE [LARGE SCALE GENOMIC DNA]</scope>
</reference>
<keyword evidence="2" id="KW-1185">Reference proteome</keyword>
<sequence>MNPSIFAMEDICCGLILNKREIKFDLSNSIEKIDICQNFETYYLCNKLERPGLYKFPNQKDFDILLCLKQYRTDKPASVVDYSKATTSSNSRKMPNDYVNCLDQNEQKTEDEYDDKKHYERKQKSKKKFIFICSIYTQLRTKIQEHYNLIYVRYNKLISFGSPKKMIEGFASFLMPLWHIIYEAKMKNCLFQ</sequence>
<evidence type="ECO:0000313" key="1">
    <source>
        <dbReference type="EMBL" id="ETO09658.1"/>
    </source>
</evidence>
<name>X6M6N6_RETFI</name>
<dbReference type="EMBL" id="ASPP01023962">
    <property type="protein sequence ID" value="ETO09658.1"/>
    <property type="molecule type" value="Genomic_DNA"/>
</dbReference>
<organism evidence="1 2">
    <name type="scientific">Reticulomyxa filosa</name>
    <dbReference type="NCBI Taxonomy" id="46433"/>
    <lineage>
        <taxon>Eukaryota</taxon>
        <taxon>Sar</taxon>
        <taxon>Rhizaria</taxon>
        <taxon>Retaria</taxon>
        <taxon>Foraminifera</taxon>
        <taxon>Monothalamids</taxon>
        <taxon>Reticulomyxidae</taxon>
        <taxon>Reticulomyxa</taxon>
    </lineage>
</organism>